<proteinExistence type="predicted"/>
<evidence type="ECO:0000313" key="4">
    <source>
        <dbReference type="Proteomes" id="UP000479190"/>
    </source>
</evidence>
<sequence length="580" mass="65012">MECYSATAAANERIARDDVLESGGRTKEKDCPPSNTVKDEQEEEDEEDEEDSMAGEATQEKGAMYKKTVPFLPSSLSHREELLPLLPRLTRFSSLSAFIRMRRSLHLWHACLYPSSTLYTYTRAYTIYFHRPVQKKRIEPRETSARIAEDERRRATSAGRTVNLRCTPGCRAAKLLHGRRKMLASSNIPLAAGAVSTIALGAAILGSPAKNCFSLKNKRQQQQQQRNPVAARTSIIRSNRFIIFHELPHRMYIGAEKQRGRSNRPATVAAGYTLTIALLLHAAAPQREDGFNNIISCVFYSKISRSPKVLDRSYSWIADASFSLNALSRAAVQTHLLEIIITTRQENIFDCWGDADARVKRVIQCTICTELCCAISSASAAPLLRAFAATPDAIDKERERVRERRRVRASSLSSLHSSRKSVCVIVAASTISSVYRVISALSTRQKKTAAENCVCFGLLDANLGHLYRDSPHNYLGSSQNRRQLTCNKRAPILATSSTLWSSSSEEQEEEEDESLIHALVVVLLDQRKSSKASIIASAQQRQQLQQASSRTVYYAFQHCWNSCVTLKQLHHQDNVFQLRC</sequence>
<keyword evidence="2" id="KW-0812">Transmembrane</keyword>
<feature type="non-terminal residue" evidence="3">
    <location>
        <position position="580"/>
    </location>
</feature>
<feature type="compositionally biased region" description="Basic and acidic residues" evidence="1">
    <location>
        <begin position="15"/>
        <end position="31"/>
    </location>
</feature>
<accession>A0A6H5IUE9</accession>
<dbReference type="AlphaFoldDB" id="A0A6H5IUE9"/>
<dbReference type="EMBL" id="CADCXV010001031">
    <property type="protein sequence ID" value="CAB0040528.1"/>
    <property type="molecule type" value="Genomic_DNA"/>
</dbReference>
<keyword evidence="4" id="KW-1185">Reference proteome</keyword>
<protein>
    <submittedName>
        <fullName evidence="3">Uncharacterized protein</fullName>
    </submittedName>
</protein>
<gene>
    <name evidence="3" type="ORF">TBRA_LOCUS12230</name>
</gene>
<evidence type="ECO:0000313" key="3">
    <source>
        <dbReference type="EMBL" id="CAB0040528.1"/>
    </source>
</evidence>
<feature type="compositionally biased region" description="Acidic residues" evidence="1">
    <location>
        <begin position="40"/>
        <end position="53"/>
    </location>
</feature>
<feature type="region of interest" description="Disordered" evidence="1">
    <location>
        <begin position="15"/>
        <end position="62"/>
    </location>
</feature>
<keyword evidence="2" id="KW-1133">Transmembrane helix</keyword>
<evidence type="ECO:0000256" key="1">
    <source>
        <dbReference type="SAM" id="MobiDB-lite"/>
    </source>
</evidence>
<dbReference type="Proteomes" id="UP000479190">
    <property type="component" value="Unassembled WGS sequence"/>
</dbReference>
<name>A0A6H5IUE9_9HYME</name>
<reference evidence="3 4" key="1">
    <citation type="submission" date="2020-02" db="EMBL/GenBank/DDBJ databases">
        <authorList>
            <person name="Ferguson B K."/>
        </authorList>
    </citation>
    <scope>NUCLEOTIDE SEQUENCE [LARGE SCALE GENOMIC DNA]</scope>
</reference>
<evidence type="ECO:0000256" key="2">
    <source>
        <dbReference type="SAM" id="Phobius"/>
    </source>
</evidence>
<keyword evidence="2" id="KW-0472">Membrane</keyword>
<feature type="transmembrane region" description="Helical" evidence="2">
    <location>
        <begin position="188"/>
        <end position="209"/>
    </location>
</feature>
<organism evidence="3 4">
    <name type="scientific">Trichogramma brassicae</name>
    <dbReference type="NCBI Taxonomy" id="86971"/>
    <lineage>
        <taxon>Eukaryota</taxon>
        <taxon>Metazoa</taxon>
        <taxon>Ecdysozoa</taxon>
        <taxon>Arthropoda</taxon>
        <taxon>Hexapoda</taxon>
        <taxon>Insecta</taxon>
        <taxon>Pterygota</taxon>
        <taxon>Neoptera</taxon>
        <taxon>Endopterygota</taxon>
        <taxon>Hymenoptera</taxon>
        <taxon>Apocrita</taxon>
        <taxon>Proctotrupomorpha</taxon>
        <taxon>Chalcidoidea</taxon>
        <taxon>Trichogrammatidae</taxon>
        <taxon>Trichogramma</taxon>
    </lineage>
</organism>